<dbReference type="PANTHER" id="PTHR48069">
    <property type="entry name" value="DIHYDROFOLATE REDUCTASE"/>
    <property type="match status" value="1"/>
</dbReference>
<dbReference type="InterPro" id="IPR012259">
    <property type="entry name" value="DHFR"/>
</dbReference>
<comment type="pathway">
    <text evidence="1 8">Cofactor biosynthesis; tetrahydrofolate biosynthesis; 5,6,7,8-tetrahydrofolate from 7,8-dihydrofolate: step 1/1.</text>
</comment>
<comment type="caution">
    <text evidence="11">The sequence shown here is derived from an EMBL/GenBank/DDBJ whole genome shotgun (WGS) entry which is preliminary data.</text>
</comment>
<dbReference type="Pfam" id="PF00186">
    <property type="entry name" value="DHFR_1"/>
    <property type="match status" value="1"/>
</dbReference>
<name>A0ABT5FH97_9GAMM</name>
<dbReference type="PROSITE" id="PS00075">
    <property type="entry name" value="DHFR_1"/>
    <property type="match status" value="1"/>
</dbReference>
<dbReference type="InterPro" id="IPR017925">
    <property type="entry name" value="DHFR_CS"/>
</dbReference>
<evidence type="ECO:0000313" key="12">
    <source>
        <dbReference type="Proteomes" id="UP001528411"/>
    </source>
</evidence>
<dbReference type="PRINTS" id="PR00070">
    <property type="entry name" value="DHFR"/>
</dbReference>
<comment type="function">
    <text evidence="7 8">Key enzyme in folate metabolism. Catalyzes an essential reaction for de novo glycine and purine synthesis, and for DNA precursor synthesis.</text>
</comment>
<dbReference type="SUPFAM" id="SSF53597">
    <property type="entry name" value="Dihydrofolate reductase-like"/>
    <property type="match status" value="1"/>
</dbReference>
<dbReference type="EC" id="1.5.1.3" evidence="3 8"/>
<dbReference type="InterPro" id="IPR001796">
    <property type="entry name" value="DHFR_dom"/>
</dbReference>
<reference evidence="11 12" key="1">
    <citation type="submission" date="2023-01" db="EMBL/GenBank/DDBJ databases">
        <title>Psychrosphaera sp. nov., isolated from marine algae.</title>
        <authorList>
            <person name="Bayburt H."/>
            <person name="Choi B.J."/>
            <person name="Kim J.M."/>
            <person name="Choi D.G."/>
            <person name="Jeon C.O."/>
        </authorList>
    </citation>
    <scope>NUCLEOTIDE SEQUENCE [LARGE SCALE GENOMIC DNA]</scope>
    <source>
        <strain evidence="11 12">G1-22</strain>
    </source>
</reference>
<dbReference type="Gene3D" id="3.40.430.10">
    <property type="entry name" value="Dihydrofolate Reductase, subunit A"/>
    <property type="match status" value="1"/>
</dbReference>
<dbReference type="PANTHER" id="PTHR48069:SF3">
    <property type="entry name" value="DIHYDROFOLATE REDUCTASE"/>
    <property type="match status" value="1"/>
</dbReference>
<evidence type="ECO:0000256" key="1">
    <source>
        <dbReference type="ARBA" id="ARBA00004903"/>
    </source>
</evidence>
<dbReference type="RefSeq" id="WP_272181730.1">
    <property type="nucleotide sequence ID" value="NZ_JAQOMS010000002.1"/>
</dbReference>
<evidence type="ECO:0000256" key="8">
    <source>
        <dbReference type="PIRNR" id="PIRNR000194"/>
    </source>
</evidence>
<accession>A0ABT5FH97</accession>
<evidence type="ECO:0000256" key="4">
    <source>
        <dbReference type="ARBA" id="ARBA00022563"/>
    </source>
</evidence>
<keyword evidence="12" id="KW-1185">Reference proteome</keyword>
<comment type="catalytic activity">
    <reaction evidence="8">
        <text>(6S)-5,6,7,8-tetrahydrofolate + NADP(+) = 7,8-dihydrofolate + NADPH + H(+)</text>
        <dbReference type="Rhea" id="RHEA:15009"/>
        <dbReference type="ChEBI" id="CHEBI:15378"/>
        <dbReference type="ChEBI" id="CHEBI:57451"/>
        <dbReference type="ChEBI" id="CHEBI:57453"/>
        <dbReference type="ChEBI" id="CHEBI:57783"/>
        <dbReference type="ChEBI" id="CHEBI:58349"/>
        <dbReference type="EC" id="1.5.1.3"/>
    </reaction>
</comment>
<keyword evidence="5 8" id="KW-0521">NADP</keyword>
<evidence type="ECO:0000256" key="7">
    <source>
        <dbReference type="ARBA" id="ARBA00025067"/>
    </source>
</evidence>
<dbReference type="EMBL" id="JAQOMS010000002">
    <property type="protein sequence ID" value="MDC2890576.1"/>
    <property type="molecule type" value="Genomic_DNA"/>
</dbReference>
<dbReference type="CDD" id="cd00209">
    <property type="entry name" value="DHFR"/>
    <property type="match status" value="1"/>
</dbReference>
<sequence>MTKISLIAAMAHDRVIGRDNDMPWHMPADLKHFKSVTLGKPVIMGRRTFDSIGRPLPGRQNIVVTSNKDWTHEGVDVVHSPEDALTLVEKEAEVMIIGGGKIYQHYLLLASTLYLTLIDLTINDGDTQFPDWETVGSWTEVDKESHLPDEKNSYPYTFVTLVKD</sequence>
<evidence type="ECO:0000313" key="11">
    <source>
        <dbReference type="EMBL" id="MDC2890576.1"/>
    </source>
</evidence>
<gene>
    <name evidence="11" type="primary">folA</name>
    <name evidence="11" type="ORF">PN838_19800</name>
</gene>
<dbReference type="PIRSF" id="PIRSF000194">
    <property type="entry name" value="DHFR"/>
    <property type="match status" value="1"/>
</dbReference>
<evidence type="ECO:0000256" key="6">
    <source>
        <dbReference type="ARBA" id="ARBA00023002"/>
    </source>
</evidence>
<evidence type="ECO:0000256" key="2">
    <source>
        <dbReference type="ARBA" id="ARBA00009539"/>
    </source>
</evidence>
<organism evidence="11 12">
    <name type="scientific">Psychrosphaera algicola</name>
    <dbReference type="NCBI Taxonomy" id="3023714"/>
    <lineage>
        <taxon>Bacteria</taxon>
        <taxon>Pseudomonadati</taxon>
        <taxon>Pseudomonadota</taxon>
        <taxon>Gammaproteobacteria</taxon>
        <taxon>Alteromonadales</taxon>
        <taxon>Pseudoalteromonadaceae</taxon>
        <taxon>Psychrosphaera</taxon>
    </lineage>
</organism>
<evidence type="ECO:0000256" key="5">
    <source>
        <dbReference type="ARBA" id="ARBA00022857"/>
    </source>
</evidence>
<dbReference type="Proteomes" id="UP001528411">
    <property type="component" value="Unassembled WGS sequence"/>
</dbReference>
<dbReference type="NCBIfam" id="NF008037">
    <property type="entry name" value="PRK10769.1"/>
    <property type="match status" value="1"/>
</dbReference>
<dbReference type="PROSITE" id="PS51330">
    <property type="entry name" value="DHFR_2"/>
    <property type="match status" value="1"/>
</dbReference>
<evidence type="ECO:0000259" key="10">
    <source>
        <dbReference type="PROSITE" id="PS51330"/>
    </source>
</evidence>
<comment type="similarity">
    <text evidence="2 8 9">Belongs to the dihydrofolate reductase family.</text>
</comment>
<keyword evidence="6 8" id="KW-0560">Oxidoreductase</keyword>
<evidence type="ECO:0000256" key="3">
    <source>
        <dbReference type="ARBA" id="ARBA00012856"/>
    </source>
</evidence>
<feature type="domain" description="DHFR" evidence="10">
    <location>
        <begin position="3"/>
        <end position="163"/>
    </location>
</feature>
<dbReference type="InterPro" id="IPR024072">
    <property type="entry name" value="DHFR-like_dom_sf"/>
</dbReference>
<evidence type="ECO:0000256" key="9">
    <source>
        <dbReference type="RuleBase" id="RU004474"/>
    </source>
</evidence>
<proteinExistence type="inferred from homology"/>
<keyword evidence="4 8" id="KW-0554">One-carbon metabolism</keyword>
<protein>
    <recommendedName>
        <fullName evidence="3 8">Dihydrofolate reductase</fullName>
        <ecNumber evidence="3 8">1.5.1.3</ecNumber>
    </recommendedName>
</protein>